<organism evidence="1 2">
    <name type="scientific">Cetraspora pellucida</name>
    <dbReference type="NCBI Taxonomy" id="1433469"/>
    <lineage>
        <taxon>Eukaryota</taxon>
        <taxon>Fungi</taxon>
        <taxon>Fungi incertae sedis</taxon>
        <taxon>Mucoromycota</taxon>
        <taxon>Glomeromycotina</taxon>
        <taxon>Glomeromycetes</taxon>
        <taxon>Diversisporales</taxon>
        <taxon>Gigasporaceae</taxon>
        <taxon>Cetraspora</taxon>
    </lineage>
</organism>
<accession>A0ACA9QZ75</accession>
<comment type="caution">
    <text evidence="1">The sequence shown here is derived from an EMBL/GenBank/DDBJ whole genome shotgun (WGS) entry which is preliminary data.</text>
</comment>
<proteinExistence type="predicted"/>
<evidence type="ECO:0000313" key="2">
    <source>
        <dbReference type="Proteomes" id="UP000789366"/>
    </source>
</evidence>
<sequence>TSQFLMPISIQKIKPVRKKILCVSKQKTIQKKSPLADFSMSSC</sequence>
<feature type="non-terminal residue" evidence="1">
    <location>
        <position position="1"/>
    </location>
</feature>
<feature type="non-terminal residue" evidence="1">
    <location>
        <position position="43"/>
    </location>
</feature>
<protein>
    <submittedName>
        <fullName evidence="1">16433_t:CDS:1</fullName>
    </submittedName>
</protein>
<dbReference type="EMBL" id="CAJVPW010053515">
    <property type="protein sequence ID" value="CAG8770118.1"/>
    <property type="molecule type" value="Genomic_DNA"/>
</dbReference>
<reference evidence="1" key="1">
    <citation type="submission" date="2021-06" db="EMBL/GenBank/DDBJ databases">
        <authorList>
            <person name="Kallberg Y."/>
            <person name="Tangrot J."/>
            <person name="Rosling A."/>
        </authorList>
    </citation>
    <scope>NUCLEOTIDE SEQUENCE</scope>
    <source>
        <strain evidence="1">28 12/20/2015</strain>
    </source>
</reference>
<keyword evidence="2" id="KW-1185">Reference proteome</keyword>
<gene>
    <name evidence="1" type="ORF">SPELUC_LOCUS15721</name>
</gene>
<name>A0ACA9QZ75_9GLOM</name>
<dbReference type="Proteomes" id="UP000789366">
    <property type="component" value="Unassembled WGS sequence"/>
</dbReference>
<evidence type="ECO:0000313" key="1">
    <source>
        <dbReference type="EMBL" id="CAG8770118.1"/>
    </source>
</evidence>